<dbReference type="EMBL" id="SSTD01016048">
    <property type="protein sequence ID" value="TYK01753.1"/>
    <property type="molecule type" value="Genomic_DNA"/>
</dbReference>
<accession>A0A5D3BPY5</accession>
<protein>
    <submittedName>
        <fullName evidence="1">Putative mitochondrial protein</fullName>
    </submittedName>
</protein>
<proteinExistence type="predicted"/>
<organism evidence="1 2">
    <name type="scientific">Cucumis melo var. makuwa</name>
    <name type="common">Oriental melon</name>
    <dbReference type="NCBI Taxonomy" id="1194695"/>
    <lineage>
        <taxon>Eukaryota</taxon>
        <taxon>Viridiplantae</taxon>
        <taxon>Streptophyta</taxon>
        <taxon>Embryophyta</taxon>
        <taxon>Tracheophyta</taxon>
        <taxon>Spermatophyta</taxon>
        <taxon>Magnoliopsida</taxon>
        <taxon>eudicotyledons</taxon>
        <taxon>Gunneridae</taxon>
        <taxon>Pentapetalae</taxon>
        <taxon>rosids</taxon>
        <taxon>fabids</taxon>
        <taxon>Cucurbitales</taxon>
        <taxon>Cucurbitaceae</taxon>
        <taxon>Benincaseae</taxon>
        <taxon>Cucumis</taxon>
    </lineage>
</organism>
<name>A0A5D3BPY5_CUCMM</name>
<dbReference type="Proteomes" id="UP000321947">
    <property type="component" value="Unassembled WGS sequence"/>
</dbReference>
<sequence>MNFSYQGCHPPSQLATMVVNSMHSQASGENTNNVWFSDSGCNVHMTYELTNLNLSNNYNGDEIVTVDKVTGRTLYTGESIKGNEIDVAAPNIPVPLPSRNTHAMQTLAKSGIFKPKAFYIITALPTPTSYTEGSKYSEWRTAMCGEFNALQAQGT</sequence>
<gene>
    <name evidence="1" type="ORF">E5676_scaffold775G00830</name>
</gene>
<evidence type="ECO:0000313" key="1">
    <source>
        <dbReference type="EMBL" id="TYK01753.1"/>
    </source>
</evidence>
<comment type="caution">
    <text evidence="1">The sequence shown here is derived from an EMBL/GenBank/DDBJ whole genome shotgun (WGS) entry which is preliminary data.</text>
</comment>
<dbReference type="AlphaFoldDB" id="A0A5D3BPY5"/>
<reference evidence="1 2" key="1">
    <citation type="submission" date="2019-08" db="EMBL/GenBank/DDBJ databases">
        <title>Draft genome sequences of two oriental melons (Cucumis melo L. var makuwa).</title>
        <authorList>
            <person name="Kwon S.-Y."/>
        </authorList>
    </citation>
    <scope>NUCLEOTIDE SEQUENCE [LARGE SCALE GENOMIC DNA]</scope>
    <source>
        <strain evidence="2">cv. Chang Bougi</strain>
        <tissue evidence="1">Leaf</tissue>
    </source>
</reference>
<evidence type="ECO:0000313" key="2">
    <source>
        <dbReference type="Proteomes" id="UP000321947"/>
    </source>
</evidence>